<protein>
    <submittedName>
        <fullName evidence="1">Uncharacterized protein</fullName>
    </submittedName>
</protein>
<dbReference type="Proteomes" id="UP000839052">
    <property type="component" value="Chromosome"/>
</dbReference>
<reference evidence="1 2" key="1">
    <citation type="submission" date="2021-10" db="EMBL/GenBank/DDBJ databases">
        <authorList>
            <person name="Koch H."/>
        </authorList>
    </citation>
    <scope>NUCLEOTIDE SEQUENCE [LARGE SCALE GENOMIC DNA]</scope>
    <source>
        <strain evidence="1">6680</strain>
    </source>
</reference>
<name>A0ABN8AGJ4_9PROT</name>
<accession>A0ABN8AGJ4</accession>
<evidence type="ECO:0000313" key="1">
    <source>
        <dbReference type="EMBL" id="CAG9931880.1"/>
    </source>
</evidence>
<evidence type="ECO:0000313" key="2">
    <source>
        <dbReference type="Proteomes" id="UP000839052"/>
    </source>
</evidence>
<proteinExistence type="predicted"/>
<gene>
    <name evidence="1" type="ORF">NTG6680_0627</name>
</gene>
<keyword evidence="2" id="KW-1185">Reference proteome</keyword>
<sequence>MFLLLINCAYEMSGWTKPYTASVVSLLILELSTLLSTAYVDNKKYSIKSVGLAQYDRNCWSKFY</sequence>
<dbReference type="EMBL" id="OU912926">
    <property type="protein sequence ID" value="CAG9931880.1"/>
    <property type="molecule type" value="Genomic_DNA"/>
</dbReference>
<organism evidence="1 2">
    <name type="scientific">Candidatus Nitrotoga arctica</name>
    <dbReference type="NCBI Taxonomy" id="453162"/>
    <lineage>
        <taxon>Bacteria</taxon>
        <taxon>Pseudomonadati</taxon>
        <taxon>Pseudomonadota</taxon>
        <taxon>Betaproteobacteria</taxon>
        <taxon>Nitrosomonadales</taxon>
        <taxon>Gallionellaceae</taxon>
        <taxon>Candidatus Nitrotoga</taxon>
    </lineage>
</organism>